<dbReference type="Proteomes" id="UP000048926">
    <property type="component" value="Unassembled WGS sequence"/>
</dbReference>
<dbReference type="AlphaFoldDB" id="A0A0M6Y7G3"/>
<keyword evidence="7 9" id="KW-0275">Fatty acid biosynthesis</keyword>
<name>A0A0M6Y7G3_9HYPH</name>
<evidence type="ECO:0000256" key="10">
    <source>
        <dbReference type="PIRSR" id="PIRSR000094-3"/>
    </source>
</evidence>
<evidence type="ECO:0000256" key="5">
    <source>
        <dbReference type="ARBA" id="ARBA00023002"/>
    </source>
</evidence>
<protein>
    <recommendedName>
        <fullName evidence="9">Enoyl-[acyl-carrier-protein] reductase [NADH]</fullName>
        <ecNumber evidence="9">1.3.1.9</ecNumber>
    </recommendedName>
</protein>
<dbReference type="Pfam" id="PF13561">
    <property type="entry name" value="adh_short_C2"/>
    <property type="match status" value="1"/>
</dbReference>
<evidence type="ECO:0000256" key="1">
    <source>
        <dbReference type="ARBA" id="ARBA00005194"/>
    </source>
</evidence>
<evidence type="ECO:0000256" key="2">
    <source>
        <dbReference type="ARBA" id="ARBA00009233"/>
    </source>
</evidence>
<comment type="pathway">
    <text evidence="1">Lipid metabolism; fatty acid biosynthesis.</text>
</comment>
<dbReference type="GO" id="GO:0006633">
    <property type="term" value="P:fatty acid biosynthetic process"/>
    <property type="evidence" value="ECO:0007669"/>
    <property type="project" value="UniProtKB-UniPathway"/>
</dbReference>
<dbReference type="KEGG" id="lagg:B0E33_07285"/>
<dbReference type="InterPro" id="IPR036291">
    <property type="entry name" value="NAD(P)-bd_dom_sf"/>
</dbReference>
<dbReference type="PANTHER" id="PTHR43159:SF2">
    <property type="entry name" value="ENOYL-[ACYL-CARRIER-PROTEIN] REDUCTASE [NADH], CHLOROPLASTIC"/>
    <property type="match status" value="1"/>
</dbReference>
<keyword evidence="4" id="KW-0276">Fatty acid metabolism</keyword>
<dbReference type="GO" id="GO:0004318">
    <property type="term" value="F:enoyl-[acyl-carrier-protein] reductase (NADH) activity"/>
    <property type="evidence" value="ECO:0007669"/>
    <property type="project" value="UniProtKB-EC"/>
</dbReference>
<dbReference type="InterPro" id="IPR014358">
    <property type="entry name" value="Enoyl-ACP_Rdtase_NADH"/>
</dbReference>
<evidence type="ECO:0000256" key="4">
    <source>
        <dbReference type="ARBA" id="ARBA00022832"/>
    </source>
</evidence>
<keyword evidence="9 10" id="KW-0520">NAD</keyword>
<dbReference type="PRINTS" id="PR00081">
    <property type="entry name" value="GDHRDH"/>
</dbReference>
<dbReference type="PANTHER" id="PTHR43159">
    <property type="entry name" value="ENOYL-[ACYL-CARRIER-PROTEIN] REDUCTASE"/>
    <property type="match status" value="1"/>
</dbReference>
<keyword evidence="12" id="KW-1185">Reference proteome</keyword>
<gene>
    <name evidence="11" type="primary">fabI_1</name>
    <name evidence="11" type="ORF">LAL4801_03196</name>
</gene>
<sequence length="257" mass="27794">MAVTRTLETLFDLRKPAVKTNKVLVVGVSSKRSLGLAIGEHMYQNGWETVLTSRRPEKLSAKTPHHDIRFLDYPQSIDAIDDLTDLTGMVFCLAKTDIGEAGQNGLLGTSEENFLKTISTSCYAFIALVREVQRRNPNLRSVVALTFLGGERVVPGYEVLGVAKAALEHSVRALAAELGHENVRVNGVSAGAVPTTSSRVLPDFRKVHEVLSRQSFLRRGVTAEEVAGAAAYLLSDLSGGMTGEILQVNGGLRHTVL</sequence>
<evidence type="ECO:0000313" key="12">
    <source>
        <dbReference type="Proteomes" id="UP000048926"/>
    </source>
</evidence>
<dbReference type="EC" id="1.3.1.9" evidence="9"/>
<evidence type="ECO:0000313" key="11">
    <source>
        <dbReference type="EMBL" id="CTQ44750.1"/>
    </source>
</evidence>
<dbReference type="Gene3D" id="3.40.50.720">
    <property type="entry name" value="NAD(P)-binding Rossmann-like Domain"/>
    <property type="match status" value="1"/>
</dbReference>
<evidence type="ECO:0000256" key="8">
    <source>
        <dbReference type="ARBA" id="ARBA00048572"/>
    </source>
</evidence>
<keyword evidence="3 9" id="KW-0444">Lipid biosynthesis</keyword>
<dbReference type="InterPro" id="IPR002347">
    <property type="entry name" value="SDR_fam"/>
</dbReference>
<dbReference type="RefSeq" id="WP_023002200.1">
    <property type="nucleotide sequence ID" value="NZ_CP045617.1"/>
</dbReference>
<keyword evidence="6" id="KW-0443">Lipid metabolism</keyword>
<accession>A0A0M6Y7G3</accession>
<evidence type="ECO:0000256" key="7">
    <source>
        <dbReference type="ARBA" id="ARBA00023160"/>
    </source>
</evidence>
<comment type="similarity">
    <text evidence="2 9">Belongs to the short-chain dehydrogenases/reductases (SDR) family. FabI subfamily.</text>
</comment>
<organism evidence="11 12">
    <name type="scientific">Roseibium aggregatum</name>
    <dbReference type="NCBI Taxonomy" id="187304"/>
    <lineage>
        <taxon>Bacteria</taxon>
        <taxon>Pseudomonadati</taxon>
        <taxon>Pseudomonadota</taxon>
        <taxon>Alphaproteobacteria</taxon>
        <taxon>Hyphomicrobiales</taxon>
        <taxon>Stappiaceae</taxon>
        <taxon>Roseibium</taxon>
    </lineage>
</organism>
<dbReference type="PIRSF" id="PIRSF000094">
    <property type="entry name" value="Enoyl-ACP_rdct"/>
    <property type="match status" value="1"/>
</dbReference>
<feature type="binding site" evidence="10">
    <location>
        <position position="27"/>
    </location>
    <ligand>
        <name>NAD(+)</name>
        <dbReference type="ChEBI" id="CHEBI:57540"/>
    </ligand>
</feature>
<dbReference type="UniPathway" id="UPA00094"/>
<reference evidence="12" key="1">
    <citation type="submission" date="2015-07" db="EMBL/GenBank/DDBJ databases">
        <authorList>
            <person name="Rodrigo-Torres Lidia"/>
            <person name="Arahal R.David."/>
        </authorList>
    </citation>
    <scope>NUCLEOTIDE SEQUENCE [LARGE SCALE GENOMIC DNA]</scope>
    <source>
        <strain evidence="12">CECT 4801</strain>
    </source>
</reference>
<proteinExistence type="inferred from homology"/>
<evidence type="ECO:0000256" key="3">
    <source>
        <dbReference type="ARBA" id="ARBA00022516"/>
    </source>
</evidence>
<dbReference type="EMBL" id="CXST01000002">
    <property type="protein sequence ID" value="CTQ44750.1"/>
    <property type="molecule type" value="Genomic_DNA"/>
</dbReference>
<feature type="binding site" evidence="10">
    <location>
        <position position="164"/>
    </location>
    <ligand>
        <name>NAD(+)</name>
        <dbReference type="ChEBI" id="CHEBI:57540"/>
    </ligand>
</feature>
<keyword evidence="5 9" id="KW-0560">Oxidoreductase</keyword>
<evidence type="ECO:0000256" key="9">
    <source>
        <dbReference type="PIRNR" id="PIRNR000094"/>
    </source>
</evidence>
<feature type="binding site" evidence="10">
    <location>
        <position position="93"/>
    </location>
    <ligand>
        <name>NAD(+)</name>
        <dbReference type="ChEBI" id="CHEBI:57540"/>
    </ligand>
</feature>
<comment type="catalytic activity">
    <reaction evidence="8 9">
        <text>a 2,3-saturated acyl-[ACP] + NAD(+) = a (2E)-enoyl-[ACP] + NADH + H(+)</text>
        <dbReference type="Rhea" id="RHEA:10240"/>
        <dbReference type="Rhea" id="RHEA-COMP:9925"/>
        <dbReference type="Rhea" id="RHEA-COMP:9926"/>
        <dbReference type="ChEBI" id="CHEBI:15378"/>
        <dbReference type="ChEBI" id="CHEBI:57540"/>
        <dbReference type="ChEBI" id="CHEBI:57945"/>
        <dbReference type="ChEBI" id="CHEBI:78784"/>
        <dbReference type="ChEBI" id="CHEBI:78785"/>
        <dbReference type="EC" id="1.3.1.9"/>
    </reaction>
</comment>
<feature type="binding site" evidence="10">
    <location>
        <begin position="193"/>
        <end position="197"/>
    </location>
    <ligand>
        <name>NAD(+)</name>
        <dbReference type="ChEBI" id="CHEBI:57540"/>
    </ligand>
</feature>
<evidence type="ECO:0000256" key="6">
    <source>
        <dbReference type="ARBA" id="ARBA00023098"/>
    </source>
</evidence>
<dbReference type="SUPFAM" id="SSF51735">
    <property type="entry name" value="NAD(P)-binding Rossmann-fold domains"/>
    <property type="match status" value="1"/>
</dbReference>
<dbReference type="STRING" id="187304.B0E33_07285"/>